<dbReference type="InterPro" id="IPR006026">
    <property type="entry name" value="Peptidase_Metallo"/>
</dbReference>
<dbReference type="STRING" id="45351.A7S7E7"/>
<dbReference type="InterPro" id="IPR001506">
    <property type="entry name" value="Peptidase_M12A"/>
</dbReference>
<dbReference type="PANTHER" id="PTHR10127">
    <property type="entry name" value="DISCOIDIN, CUB, EGF, LAMININ , AND ZINC METALLOPROTEASE DOMAIN CONTAINING"/>
    <property type="match status" value="1"/>
</dbReference>
<dbReference type="SUPFAM" id="SSF55486">
    <property type="entry name" value="Metalloproteases ('zincins'), catalytic domain"/>
    <property type="match status" value="1"/>
</dbReference>
<protein>
    <recommendedName>
        <fullName evidence="8">Peptidase M12A domain-containing protein</fullName>
    </recommendedName>
</protein>
<keyword evidence="7" id="KW-0732">Signal</keyword>
<dbReference type="GO" id="GO:0008270">
    <property type="term" value="F:zinc ion binding"/>
    <property type="evidence" value="ECO:0007669"/>
    <property type="project" value="InterPro"/>
</dbReference>
<dbReference type="PANTHER" id="PTHR10127:SF780">
    <property type="entry name" value="METALLOENDOPEPTIDASE"/>
    <property type="match status" value="1"/>
</dbReference>
<keyword evidence="4" id="KW-0862">Zinc</keyword>
<accession>A7S7E7</accession>
<dbReference type="SMART" id="SM00235">
    <property type="entry name" value="ZnMc"/>
    <property type="match status" value="1"/>
</dbReference>
<dbReference type="GO" id="GO:0006508">
    <property type="term" value="P:proteolysis"/>
    <property type="evidence" value="ECO:0007669"/>
    <property type="project" value="UniProtKB-KW"/>
</dbReference>
<dbReference type="InParanoid" id="A7S7E7"/>
<evidence type="ECO:0000256" key="5">
    <source>
        <dbReference type="ARBA" id="ARBA00023049"/>
    </source>
</evidence>
<evidence type="ECO:0000256" key="3">
    <source>
        <dbReference type="ARBA" id="ARBA00022801"/>
    </source>
</evidence>
<evidence type="ECO:0000256" key="2">
    <source>
        <dbReference type="ARBA" id="ARBA00022723"/>
    </source>
</evidence>
<name>A7S7E7_NEMVE</name>
<dbReference type="Pfam" id="PF01400">
    <property type="entry name" value="Astacin"/>
    <property type="match status" value="2"/>
</dbReference>
<dbReference type="InterPro" id="IPR024079">
    <property type="entry name" value="MetalloPept_cat_dom_sf"/>
</dbReference>
<evidence type="ECO:0000313" key="9">
    <source>
        <dbReference type="EMBL" id="EDO40410.1"/>
    </source>
</evidence>
<dbReference type="Proteomes" id="UP000001593">
    <property type="component" value="Unassembled WGS sequence"/>
</dbReference>
<sequence>MKLVLIVALLGVAMADVPENRRVHDKNLFQGDIVLTPLQRVTVDTGRDPTEVGRGAFRGNLWPNGVMPYTIASSLRGNTYAMASIRAGMELWSDAARIKFKPRTTEHNYVEFFRGSGCYSNVGVLGGRQQLSLASGCWYQGTTSHEIGVRYNFNKITTSQINALGTPYDYASVMHYDRTAFGSGRETIRPLKAVFLGSEKCIFVLEFVHLRRDFKSPAFPFDAIFGMYTFPTLLGKDLVSLGPQ</sequence>
<evidence type="ECO:0000256" key="4">
    <source>
        <dbReference type="ARBA" id="ARBA00022833"/>
    </source>
</evidence>
<reference evidence="9 10" key="1">
    <citation type="journal article" date="2007" name="Science">
        <title>Sea anemone genome reveals ancestral eumetazoan gene repertoire and genomic organization.</title>
        <authorList>
            <person name="Putnam N.H."/>
            <person name="Srivastava M."/>
            <person name="Hellsten U."/>
            <person name="Dirks B."/>
            <person name="Chapman J."/>
            <person name="Salamov A."/>
            <person name="Terry A."/>
            <person name="Shapiro H."/>
            <person name="Lindquist E."/>
            <person name="Kapitonov V.V."/>
            <person name="Jurka J."/>
            <person name="Genikhovich G."/>
            <person name="Grigoriev I.V."/>
            <person name="Lucas S.M."/>
            <person name="Steele R.E."/>
            <person name="Finnerty J.R."/>
            <person name="Technau U."/>
            <person name="Martindale M.Q."/>
            <person name="Rokhsar D.S."/>
        </authorList>
    </citation>
    <scope>NUCLEOTIDE SEQUENCE [LARGE SCALE GENOMIC DNA]</scope>
    <source>
        <strain evidence="10">CH2 X CH6</strain>
    </source>
</reference>
<dbReference type="eggNOG" id="KOG3714">
    <property type="taxonomic scope" value="Eukaryota"/>
</dbReference>
<dbReference type="PROSITE" id="PS51864">
    <property type="entry name" value="ASTACIN"/>
    <property type="match status" value="1"/>
</dbReference>
<evidence type="ECO:0000256" key="1">
    <source>
        <dbReference type="ARBA" id="ARBA00022670"/>
    </source>
</evidence>
<dbReference type="EMBL" id="DS469592">
    <property type="protein sequence ID" value="EDO40410.1"/>
    <property type="molecule type" value="Genomic_DNA"/>
</dbReference>
<dbReference type="AlphaFoldDB" id="A7S7E7"/>
<feature type="signal peptide" evidence="7">
    <location>
        <begin position="1"/>
        <end position="15"/>
    </location>
</feature>
<feature type="domain" description="Peptidase M12A" evidence="8">
    <location>
        <begin position="51"/>
        <end position="244"/>
    </location>
</feature>
<dbReference type="GO" id="GO:0005615">
    <property type="term" value="C:extracellular space"/>
    <property type="evidence" value="ECO:0000318"/>
    <property type="project" value="GO_Central"/>
</dbReference>
<organism evidence="9 10">
    <name type="scientific">Nematostella vectensis</name>
    <name type="common">Starlet sea anemone</name>
    <dbReference type="NCBI Taxonomy" id="45351"/>
    <lineage>
        <taxon>Eukaryota</taxon>
        <taxon>Metazoa</taxon>
        <taxon>Cnidaria</taxon>
        <taxon>Anthozoa</taxon>
        <taxon>Hexacorallia</taxon>
        <taxon>Actiniaria</taxon>
        <taxon>Edwardsiidae</taxon>
        <taxon>Nematostella</taxon>
    </lineage>
</organism>
<keyword evidence="2" id="KW-0479">Metal-binding</keyword>
<dbReference type="Gene3D" id="3.40.390.10">
    <property type="entry name" value="Collagenase (Catalytic Domain)"/>
    <property type="match status" value="2"/>
</dbReference>
<feature type="chain" id="PRO_5012994318" description="Peptidase M12A domain-containing protein" evidence="7">
    <location>
        <begin position="16"/>
        <end position="244"/>
    </location>
</feature>
<feature type="active site" evidence="6">
    <location>
        <position position="146"/>
    </location>
</feature>
<evidence type="ECO:0000313" key="10">
    <source>
        <dbReference type="Proteomes" id="UP000001593"/>
    </source>
</evidence>
<proteinExistence type="predicted"/>
<evidence type="ECO:0000256" key="7">
    <source>
        <dbReference type="SAM" id="SignalP"/>
    </source>
</evidence>
<comment type="caution">
    <text evidence="6">Lacks conserved residue(s) required for the propagation of feature annotation.</text>
</comment>
<keyword evidence="5" id="KW-0482">Metalloprotease</keyword>
<keyword evidence="10" id="KW-1185">Reference proteome</keyword>
<evidence type="ECO:0000256" key="6">
    <source>
        <dbReference type="PROSITE-ProRule" id="PRU01211"/>
    </source>
</evidence>
<gene>
    <name evidence="9" type="ORF">NEMVEDRAFT_v1g207958</name>
</gene>
<evidence type="ECO:0000259" key="8">
    <source>
        <dbReference type="PROSITE" id="PS51864"/>
    </source>
</evidence>
<dbReference type="HOGENOM" id="CLU_1139183_0_0_1"/>
<keyword evidence="3" id="KW-0378">Hydrolase</keyword>
<dbReference type="GO" id="GO:0004222">
    <property type="term" value="F:metalloendopeptidase activity"/>
    <property type="evidence" value="ECO:0000318"/>
    <property type="project" value="GO_Central"/>
</dbReference>
<dbReference type="PhylomeDB" id="A7S7E7"/>
<keyword evidence="1" id="KW-0645">Protease</keyword>